<evidence type="ECO:0000256" key="2">
    <source>
        <dbReference type="ARBA" id="ARBA00022448"/>
    </source>
</evidence>
<evidence type="ECO:0000313" key="14">
    <source>
        <dbReference type="Proteomes" id="UP000546007"/>
    </source>
</evidence>
<dbReference type="InterPro" id="IPR037066">
    <property type="entry name" value="Plug_dom_sf"/>
</dbReference>
<feature type="domain" description="Secretin/TonB short N-terminal" evidence="12">
    <location>
        <begin position="69"/>
        <end position="120"/>
    </location>
</feature>
<dbReference type="GeneID" id="93099416"/>
<keyword evidence="2 10" id="KW-0813">Transport</keyword>
<evidence type="ECO:0000256" key="8">
    <source>
        <dbReference type="ARBA" id="ARBA00023136"/>
    </source>
</evidence>
<keyword evidence="9 10" id="KW-0998">Cell outer membrane</keyword>
<keyword evidence="6" id="KW-0408">Iron</keyword>
<dbReference type="InterPro" id="IPR039426">
    <property type="entry name" value="TonB-dep_rcpt-like"/>
</dbReference>
<name>A0A7W6HV56_9BACT</name>
<dbReference type="NCBIfam" id="TIGR04057">
    <property type="entry name" value="SusC_RagA_signa"/>
    <property type="match status" value="1"/>
</dbReference>
<gene>
    <name evidence="13" type="ORF">GGR14_001137</name>
</gene>
<evidence type="ECO:0000256" key="9">
    <source>
        <dbReference type="ARBA" id="ARBA00023237"/>
    </source>
</evidence>
<evidence type="ECO:0000256" key="11">
    <source>
        <dbReference type="RuleBase" id="RU003357"/>
    </source>
</evidence>
<dbReference type="InterPro" id="IPR023996">
    <property type="entry name" value="TonB-dep_OMP_SusC/RagA"/>
</dbReference>
<evidence type="ECO:0000256" key="3">
    <source>
        <dbReference type="ARBA" id="ARBA00022452"/>
    </source>
</evidence>
<keyword evidence="3 10" id="KW-1134">Transmembrane beta strand</keyword>
<proteinExistence type="inferred from homology"/>
<dbReference type="Gene3D" id="2.60.40.1120">
    <property type="entry name" value="Carboxypeptidase-like, regulatory domain"/>
    <property type="match status" value="1"/>
</dbReference>
<dbReference type="PROSITE" id="PS52016">
    <property type="entry name" value="TONB_DEPENDENT_REC_3"/>
    <property type="match status" value="1"/>
</dbReference>
<protein>
    <submittedName>
        <fullName evidence="13">TonB-linked SusC/RagA family outer membrane protein</fullName>
    </submittedName>
</protein>
<dbReference type="GO" id="GO:0006826">
    <property type="term" value="P:iron ion transport"/>
    <property type="evidence" value="ECO:0007669"/>
    <property type="project" value="UniProtKB-KW"/>
</dbReference>
<dbReference type="SUPFAM" id="SSF49464">
    <property type="entry name" value="Carboxypeptidase regulatory domain-like"/>
    <property type="match status" value="1"/>
</dbReference>
<comment type="caution">
    <text evidence="13">The sequence shown here is derived from an EMBL/GenBank/DDBJ whole genome shotgun (WGS) entry which is preliminary data.</text>
</comment>
<dbReference type="EMBL" id="JACIES010000002">
    <property type="protein sequence ID" value="MBB4025365.1"/>
    <property type="molecule type" value="Genomic_DNA"/>
</dbReference>
<dbReference type="InterPro" id="IPR023997">
    <property type="entry name" value="TonB-dep_OMP_SusC/RagA_CS"/>
</dbReference>
<dbReference type="Pfam" id="PF00593">
    <property type="entry name" value="TonB_dep_Rec_b-barrel"/>
    <property type="match status" value="1"/>
</dbReference>
<dbReference type="Pfam" id="PF13715">
    <property type="entry name" value="CarbopepD_reg_2"/>
    <property type="match status" value="1"/>
</dbReference>
<keyword evidence="5 10" id="KW-0812">Transmembrane</keyword>
<evidence type="ECO:0000256" key="5">
    <source>
        <dbReference type="ARBA" id="ARBA00022692"/>
    </source>
</evidence>
<dbReference type="Gene3D" id="2.170.130.10">
    <property type="entry name" value="TonB-dependent receptor, plug domain"/>
    <property type="match status" value="1"/>
</dbReference>
<dbReference type="Proteomes" id="UP000546007">
    <property type="component" value="Unassembled WGS sequence"/>
</dbReference>
<dbReference type="OrthoDB" id="9768177at2"/>
<dbReference type="SUPFAM" id="SSF56935">
    <property type="entry name" value="Porins"/>
    <property type="match status" value="1"/>
</dbReference>
<reference evidence="13 14" key="1">
    <citation type="submission" date="2020-08" db="EMBL/GenBank/DDBJ databases">
        <title>Genomic Encyclopedia of Type Strains, Phase IV (KMG-IV): sequencing the most valuable type-strain genomes for metagenomic binning, comparative biology and taxonomic classification.</title>
        <authorList>
            <person name="Goeker M."/>
        </authorList>
    </citation>
    <scope>NUCLEOTIDE SEQUENCE [LARGE SCALE GENOMIC DNA]</scope>
    <source>
        <strain evidence="13 14">DSM 105721</strain>
    </source>
</reference>
<keyword evidence="4" id="KW-0406">Ion transport</keyword>
<evidence type="ECO:0000256" key="10">
    <source>
        <dbReference type="PROSITE-ProRule" id="PRU01360"/>
    </source>
</evidence>
<dbReference type="InterPro" id="IPR000531">
    <property type="entry name" value="Beta-barrel_TonB"/>
</dbReference>
<dbReference type="Pfam" id="PF07660">
    <property type="entry name" value="STN"/>
    <property type="match status" value="1"/>
</dbReference>
<evidence type="ECO:0000259" key="12">
    <source>
        <dbReference type="SMART" id="SM00965"/>
    </source>
</evidence>
<keyword evidence="7 11" id="KW-0798">TonB box</keyword>
<evidence type="ECO:0000313" key="13">
    <source>
        <dbReference type="EMBL" id="MBB4025365.1"/>
    </source>
</evidence>
<dbReference type="GO" id="GO:0009279">
    <property type="term" value="C:cell outer membrane"/>
    <property type="evidence" value="ECO:0007669"/>
    <property type="project" value="UniProtKB-SubCell"/>
</dbReference>
<keyword evidence="14" id="KW-1185">Reference proteome</keyword>
<organism evidence="13 14">
    <name type="scientific">Butyricimonas faecihominis</name>
    <dbReference type="NCBI Taxonomy" id="1472416"/>
    <lineage>
        <taxon>Bacteria</taxon>
        <taxon>Pseudomonadati</taxon>
        <taxon>Bacteroidota</taxon>
        <taxon>Bacteroidia</taxon>
        <taxon>Bacteroidales</taxon>
        <taxon>Odoribacteraceae</taxon>
        <taxon>Butyricimonas</taxon>
    </lineage>
</organism>
<evidence type="ECO:0000256" key="1">
    <source>
        <dbReference type="ARBA" id="ARBA00004571"/>
    </source>
</evidence>
<keyword evidence="8 10" id="KW-0472">Membrane</keyword>
<dbReference type="InterPro" id="IPR012910">
    <property type="entry name" value="Plug_dom"/>
</dbReference>
<sequence>MKKNDTSISSKRRKWRKSLLVMNLKVMLLLYTCLYIPTSVYAQEVRLTVKMENATLEQVIWHIQQETDFVFMYGSNDVAEVKGLNVNMKNKTISEILDHCLKSTHLRYEIQNNAIVIRKQDEKDKERVVIKGMVKDTRGEPLPGVTILEKGTSVGVATDREGRFTFTTVKSDQIVLVFSFVGMKTKEIAWKGQEDLNVVLEEEAQSMDEVVVTGYQRMKKSNMAGSVSTVKAEDLVLTGTQSLEAALQGKLTGVDIQNQSGLVGTRQKVRVRGTSTLLGSQEPVWVVDGIIQTDPLPFKATDLSMASTDPDNIDMIRNFVGSSISWLNPADIKDITVLKDASATAIYGVKAANGVIVINTKRGEKGRMSINYSGSFSIGSKVTYDKLDLMNSKERVDVSREIFTRGLCGTQPLLKVGYQDLLRQYLEDKISHETFNAGVKKLEVVNTDWFDLLYENPFSYANTLSMSGGNEKITYYASFGVSNNNGTAKGNDSKSYQGSVNVTTTFWNCLDFSARVNGNVQKTRAYHSCVEPYTYASTTSRVIQAFDDEGELYYYHHNNGYKYNVLNELAESGNENTTSSLNTNVSLNWNIMKGLRYEMLLGYNYSSSHGESWATERTNYITYMRKYEFGQYNAQDEAYKASYLPHGGVLNLQETRNESYTWRNQLSYVKNFGRHLLTATLGHEISSSTYGGFTGTFYGYLPDRGKTIKNPPLNIESHEQLYPNTNYAQGSYSIIDNKTNQVSVYGALSYTFDERYVFNASLRSDASNRFGQDKNSRFLPVWSFGLRWNMGREHFFEGQNFLNECSFRLTYGYQGNASEAACSDLIARIPSDNEGGIVMGEYVLNIKSLPNPQLRWEKTATLNAGIDFAFWKNKINGSFEYYHKKTTDAIVEKTVPLENGVVSMPMNGGTLENSGWELSFSFAPIRTKNFMWSVSLNTSQNFNKVTDALESNKNWTQATTGRVNKEGYAMSSFWAFEMEGVDPKTGVPVYNLPDVDSPEAQADATVYMKYMGKLNPDFTSGLSMIFRYKNLSLSSSFYLSLGGKKFLAPMFSSDMYNDTPNEYNNLPKEWVGRWRKPGDVTNIPSLPFRNCGSIDLPNGKAYLYQMYNYTTDRVVNASYLRCNSISLSYNLSSGLIRKFAQNVGFSFNVTNPFTIVSSDFKGKDPEVASGSQPLARNYSFSMSLSF</sequence>
<dbReference type="InterPro" id="IPR008969">
    <property type="entry name" value="CarboxyPept-like_regulatory"/>
</dbReference>
<evidence type="ECO:0000256" key="4">
    <source>
        <dbReference type="ARBA" id="ARBA00022496"/>
    </source>
</evidence>
<dbReference type="RefSeq" id="WP_124315581.1">
    <property type="nucleotide sequence ID" value="NZ_AP028155.1"/>
</dbReference>
<evidence type="ECO:0000256" key="7">
    <source>
        <dbReference type="ARBA" id="ARBA00023077"/>
    </source>
</evidence>
<dbReference type="AlphaFoldDB" id="A0A7W6HV56"/>
<comment type="similarity">
    <text evidence="10 11">Belongs to the TonB-dependent receptor family.</text>
</comment>
<dbReference type="NCBIfam" id="TIGR04056">
    <property type="entry name" value="OMP_RagA_SusC"/>
    <property type="match status" value="1"/>
</dbReference>
<evidence type="ECO:0000256" key="6">
    <source>
        <dbReference type="ARBA" id="ARBA00023004"/>
    </source>
</evidence>
<dbReference type="InterPro" id="IPR036942">
    <property type="entry name" value="Beta-barrel_TonB_sf"/>
</dbReference>
<keyword evidence="4" id="KW-0410">Iron transport</keyword>
<dbReference type="InterPro" id="IPR011662">
    <property type="entry name" value="Secretin/TonB_short_N"/>
</dbReference>
<dbReference type="Gene3D" id="2.40.170.20">
    <property type="entry name" value="TonB-dependent receptor, beta-barrel domain"/>
    <property type="match status" value="1"/>
</dbReference>
<dbReference type="SMART" id="SM00965">
    <property type="entry name" value="STN"/>
    <property type="match status" value="1"/>
</dbReference>
<comment type="subcellular location">
    <subcellularLocation>
        <location evidence="1 10">Cell outer membrane</location>
        <topology evidence="1 10">Multi-pass membrane protein</topology>
    </subcellularLocation>
</comment>
<dbReference type="Pfam" id="PF07715">
    <property type="entry name" value="Plug"/>
    <property type="match status" value="1"/>
</dbReference>
<accession>A0A7W6HV56</accession>